<sequence length="632" mass="72554">MALASDNEIIVTLNTRYEGSIITRTSQRTAFTSMRSPDEAARALADLVPPERVAGVFTIPMSVKTADEDYFDEQLAKALEAVGYTSIWRFETVSYQHTISLAESKIQNNVGDYVAVDLYDYSFNVTLVLSKQLTFRWRWVFQKTEHGYDYVRTVQSIDQMKSLFPNLTHVVVSSPKRLSSGPRRRLTADYAPWTVKFVSPLLKLAPYLWNLVEGGNFGGYQVTMDIRRHFLITYGDKELPVPFRIDRCTSERTVEIYIGTVPEIKVYFESNLIKNFTFEGLKRRIVRVVVSLDDHGFPNAVIKLLRSSAPTSVTEVEPDGTTTVTNPPTFTAPIVHVINAARTPFRYKRFNRVDGTASSTEYNDMDSLIPAIGQGDPQTLLIYHYDQREAYGNHKQIYERLTKTGCNVCFSNLWCWQLSSILMEQEISPLYEIVAVALLDTFFVLRRRGKRFCVIDVKFEDYDEVFSKYPINEIYVYDENMTWLYEAFNGPDSYDTYPPAHTLNVDKIGDNYGKLIYNPNFNGFLVKEFAKYVFTVKNGDREERFETGFVSLPHDFVKEIDTLPDSMVEIICSFYWVDESPVMLREKFDMGITEPRKISFVFTINSIHDIRIDVTAADACTMGIGEIMLRST</sequence>
<organism evidence="1 2">
    <name type="scientific">Panagrellus redivivus</name>
    <name type="common">Microworm</name>
    <dbReference type="NCBI Taxonomy" id="6233"/>
    <lineage>
        <taxon>Eukaryota</taxon>
        <taxon>Metazoa</taxon>
        <taxon>Ecdysozoa</taxon>
        <taxon>Nematoda</taxon>
        <taxon>Chromadorea</taxon>
        <taxon>Rhabditida</taxon>
        <taxon>Tylenchina</taxon>
        <taxon>Panagrolaimomorpha</taxon>
        <taxon>Panagrolaimoidea</taxon>
        <taxon>Panagrolaimidae</taxon>
        <taxon>Panagrellus</taxon>
    </lineage>
</organism>
<evidence type="ECO:0000313" key="2">
    <source>
        <dbReference type="WBParaSite" id="Pan_g5047.t1"/>
    </source>
</evidence>
<proteinExistence type="predicted"/>
<name>A0A7E4W091_PANRE</name>
<reference evidence="2" key="2">
    <citation type="submission" date="2020-10" db="UniProtKB">
        <authorList>
            <consortium name="WormBaseParasite"/>
        </authorList>
    </citation>
    <scope>IDENTIFICATION</scope>
</reference>
<keyword evidence="1" id="KW-1185">Reference proteome</keyword>
<dbReference type="WBParaSite" id="Pan_g5047.t1">
    <property type="protein sequence ID" value="Pan_g5047.t1"/>
    <property type="gene ID" value="Pan_g5047"/>
</dbReference>
<dbReference type="Proteomes" id="UP000492821">
    <property type="component" value="Unassembled WGS sequence"/>
</dbReference>
<dbReference type="AlphaFoldDB" id="A0A7E4W091"/>
<reference evidence="1" key="1">
    <citation type="journal article" date="2013" name="Genetics">
        <title>The draft genome and transcriptome of Panagrellus redivivus are shaped by the harsh demands of a free-living lifestyle.</title>
        <authorList>
            <person name="Srinivasan J."/>
            <person name="Dillman A.R."/>
            <person name="Macchietto M.G."/>
            <person name="Heikkinen L."/>
            <person name="Lakso M."/>
            <person name="Fracchia K.M."/>
            <person name="Antoshechkin I."/>
            <person name="Mortazavi A."/>
            <person name="Wong G."/>
            <person name="Sternberg P.W."/>
        </authorList>
    </citation>
    <scope>NUCLEOTIDE SEQUENCE [LARGE SCALE GENOMIC DNA]</scope>
    <source>
        <strain evidence="1">MT8872</strain>
    </source>
</reference>
<evidence type="ECO:0000313" key="1">
    <source>
        <dbReference type="Proteomes" id="UP000492821"/>
    </source>
</evidence>
<protein>
    <submittedName>
        <fullName evidence="2">Piwi domain-containing protein</fullName>
    </submittedName>
</protein>
<accession>A0A7E4W091</accession>